<protein>
    <recommendedName>
        <fullName evidence="5">glucan endo-1,3-beta-D-glucosidase</fullName>
        <ecNumber evidence="5">3.2.1.39</ecNumber>
    </recommendedName>
    <alternativeName>
        <fullName evidence="18">Endo-1,3-beta-glucanase btgC</fullName>
    </alternativeName>
    <alternativeName>
        <fullName evidence="17">Laminarinase btgC</fullName>
    </alternativeName>
</protein>
<keyword evidence="13" id="KW-0119">Carbohydrate metabolism</keyword>
<gene>
    <name evidence="20" type="ORF">GNLVRS02_ARAD1C38500g</name>
</gene>
<dbReference type="GO" id="GO:0000272">
    <property type="term" value="P:polysaccharide catabolic process"/>
    <property type="evidence" value="ECO:0007669"/>
    <property type="project" value="UniProtKB-KW"/>
</dbReference>
<evidence type="ECO:0000256" key="6">
    <source>
        <dbReference type="ARBA" id="ARBA00022475"/>
    </source>
</evidence>
<reference evidence="20" key="2">
    <citation type="submission" date="2014-06" db="EMBL/GenBank/DDBJ databases">
        <title>The complete genome of Blastobotrys (Arxula) adeninivorans LS3 - a yeast of biotechnological interest.</title>
        <authorList>
            <person name="Kunze G."/>
            <person name="Gaillardin C."/>
            <person name="Czernicka M."/>
            <person name="Durrens P."/>
            <person name="Martin T."/>
            <person name="Boer E."/>
            <person name="Gabaldon T."/>
            <person name="Cruz J."/>
            <person name="Talla E."/>
            <person name="Marck C."/>
            <person name="Goffeau A."/>
            <person name="Barbe V."/>
            <person name="Baret P."/>
            <person name="Baronian K."/>
            <person name="Beier S."/>
            <person name="Bleykasten C."/>
            <person name="Bode R."/>
            <person name="Casaregola S."/>
            <person name="Despons L."/>
            <person name="Fairhead C."/>
            <person name="Giersberg M."/>
            <person name="Gierski P."/>
            <person name="Hahnel U."/>
            <person name="Hartmann A."/>
            <person name="Jankowska D."/>
            <person name="Jubin C."/>
            <person name="Jung P."/>
            <person name="Lafontaine I."/>
            <person name="Leh-Louis V."/>
            <person name="Lemaire M."/>
            <person name="Marcet-Houben M."/>
            <person name="Mascher M."/>
            <person name="Morel G."/>
            <person name="Richard G.-F."/>
            <person name="Riechen J."/>
            <person name="Sacerdot C."/>
            <person name="Sarkar A."/>
            <person name="Savel G."/>
            <person name="Schacherer J."/>
            <person name="Sherman D."/>
            <person name="Straub M.-L."/>
            <person name="Stein N."/>
            <person name="Thierry A."/>
            <person name="Trautwein-Schult A."/>
            <person name="Westhof E."/>
            <person name="Worch S."/>
            <person name="Dujon B."/>
            <person name="Souciet J.-L."/>
            <person name="Wincker P."/>
            <person name="Scholz U."/>
            <person name="Neuveglise N."/>
        </authorList>
    </citation>
    <scope>NUCLEOTIDE SEQUENCE</scope>
    <source>
        <strain evidence="20">LS3</strain>
    </source>
</reference>
<comment type="function">
    <text evidence="16">Glucanases play a role in cell expansion during growth, in cell-cell fusion during mating, and in spore release during sporulation. This enzyme may be involved in beta-glucan degradation. Active on laminarin and lichenan.</text>
</comment>
<evidence type="ECO:0000256" key="12">
    <source>
        <dbReference type="ARBA" id="ARBA00023180"/>
    </source>
</evidence>
<dbReference type="InterPro" id="IPR000490">
    <property type="entry name" value="Glyco_hydro_17"/>
</dbReference>
<keyword evidence="9" id="KW-0732">Signal</keyword>
<evidence type="ECO:0000256" key="19">
    <source>
        <dbReference type="RuleBase" id="RU004335"/>
    </source>
</evidence>
<dbReference type="Gene3D" id="3.20.20.80">
    <property type="entry name" value="Glycosidases"/>
    <property type="match status" value="1"/>
</dbReference>
<evidence type="ECO:0000256" key="7">
    <source>
        <dbReference type="ARBA" id="ARBA00022512"/>
    </source>
</evidence>
<evidence type="ECO:0000256" key="8">
    <source>
        <dbReference type="ARBA" id="ARBA00022525"/>
    </source>
</evidence>
<evidence type="ECO:0000256" key="1">
    <source>
        <dbReference type="ARBA" id="ARBA00000382"/>
    </source>
</evidence>
<dbReference type="InterPro" id="IPR017853">
    <property type="entry name" value="GH"/>
</dbReference>
<keyword evidence="11" id="KW-0472">Membrane</keyword>
<dbReference type="GO" id="GO:0042973">
    <property type="term" value="F:glucan endo-1,3-beta-D-glucosidase activity"/>
    <property type="evidence" value="ECO:0007669"/>
    <property type="project" value="UniProtKB-EC"/>
</dbReference>
<organism evidence="20">
    <name type="scientific">Blastobotrys adeninivorans</name>
    <name type="common">Yeast</name>
    <name type="synonym">Arxula adeninivorans</name>
    <dbReference type="NCBI Taxonomy" id="409370"/>
    <lineage>
        <taxon>Eukaryota</taxon>
        <taxon>Fungi</taxon>
        <taxon>Dikarya</taxon>
        <taxon>Ascomycota</taxon>
        <taxon>Saccharomycotina</taxon>
        <taxon>Dipodascomycetes</taxon>
        <taxon>Dipodascales</taxon>
        <taxon>Trichomonascaceae</taxon>
        <taxon>Blastobotrys</taxon>
    </lineage>
</organism>
<keyword evidence="12" id="KW-0325">Glycoprotein</keyword>
<evidence type="ECO:0000256" key="13">
    <source>
        <dbReference type="ARBA" id="ARBA00023277"/>
    </source>
</evidence>
<evidence type="ECO:0000256" key="5">
    <source>
        <dbReference type="ARBA" id="ARBA00012780"/>
    </source>
</evidence>
<evidence type="ECO:0000256" key="11">
    <source>
        <dbReference type="ARBA" id="ARBA00023136"/>
    </source>
</evidence>
<evidence type="ECO:0000256" key="17">
    <source>
        <dbReference type="ARBA" id="ARBA00042373"/>
    </source>
</evidence>
<name>A0A060T9K2_BLAAD</name>
<dbReference type="GO" id="GO:0071555">
    <property type="term" value="P:cell wall organization"/>
    <property type="evidence" value="ECO:0007669"/>
    <property type="project" value="UniProtKB-KW"/>
</dbReference>
<keyword evidence="14" id="KW-0961">Cell wall biogenesis/degradation</keyword>
<evidence type="ECO:0000256" key="15">
    <source>
        <dbReference type="ARBA" id="ARBA00023326"/>
    </source>
</evidence>
<dbReference type="GO" id="GO:0009277">
    <property type="term" value="C:fungal-type cell wall"/>
    <property type="evidence" value="ECO:0007669"/>
    <property type="project" value="TreeGrafter"/>
</dbReference>
<keyword evidence="15" id="KW-0624">Polysaccharide degradation</keyword>
<comment type="similarity">
    <text evidence="4 19">Belongs to the glycosyl hydrolase 17 family.</text>
</comment>
<evidence type="ECO:0000256" key="14">
    <source>
        <dbReference type="ARBA" id="ARBA00023316"/>
    </source>
</evidence>
<reference evidence="20" key="1">
    <citation type="submission" date="2014-02" db="EMBL/GenBank/DDBJ databases">
        <authorList>
            <person name="Genoscope - CEA"/>
        </authorList>
    </citation>
    <scope>NUCLEOTIDE SEQUENCE</scope>
    <source>
        <strain evidence="20">LS3</strain>
    </source>
</reference>
<dbReference type="PANTHER" id="PTHR16631:SF17">
    <property type="entry name" value="GLUCAN ENDO-1,3-BETA-GLUCOSIDASE BTGC"/>
    <property type="match status" value="1"/>
</dbReference>
<evidence type="ECO:0000313" key="20">
    <source>
        <dbReference type="EMBL" id="CDP35567.1"/>
    </source>
</evidence>
<evidence type="ECO:0000256" key="10">
    <source>
        <dbReference type="ARBA" id="ARBA00022801"/>
    </source>
</evidence>
<proteinExistence type="inferred from homology"/>
<comment type="catalytic activity">
    <reaction evidence="1">
        <text>Hydrolysis of (1-&gt;3)-beta-D-glucosidic linkages in (1-&gt;3)-beta-D-glucans.</text>
        <dbReference type="EC" id="3.2.1.39"/>
    </reaction>
</comment>
<evidence type="ECO:0000256" key="3">
    <source>
        <dbReference type="ARBA" id="ARBA00004401"/>
    </source>
</evidence>
<evidence type="ECO:0000256" key="18">
    <source>
        <dbReference type="ARBA" id="ARBA00043078"/>
    </source>
</evidence>
<dbReference type="GO" id="GO:0005886">
    <property type="term" value="C:plasma membrane"/>
    <property type="evidence" value="ECO:0007669"/>
    <property type="project" value="UniProtKB-SubCell"/>
</dbReference>
<sequence length="265" mass="29966">MDEYECNIDAEGIAKDIALLSQLTTRVRVYTTDCNLPDMVLDAIKSLNANVTLSLGLKMVRNLDVSIKQLSDFKRIITTYPDELIDSVWIGEEPISKGQLSEFELIGYLDFATGYLERTGKNIPVGTSETGSQWSPNLADHVSIIGVNINPFFGGLEANLSTLWTYDFLLEEFVNRLDIRDTTAQLMISEVGWPTEGGEIGDAKANEDQLQNFMDLWVCNNKDSQVGWYWHTAFDGPNDKDRQWENHWGLFSNDRLLKNITIPIC</sequence>
<dbReference type="InterPro" id="IPR050732">
    <property type="entry name" value="Beta-glucan_modifiers"/>
</dbReference>
<evidence type="ECO:0000256" key="2">
    <source>
        <dbReference type="ARBA" id="ARBA00004191"/>
    </source>
</evidence>
<keyword evidence="10" id="KW-0378">Hydrolase</keyword>
<evidence type="ECO:0000256" key="9">
    <source>
        <dbReference type="ARBA" id="ARBA00022729"/>
    </source>
</evidence>
<dbReference type="GO" id="GO:0009986">
    <property type="term" value="C:cell surface"/>
    <property type="evidence" value="ECO:0007669"/>
    <property type="project" value="TreeGrafter"/>
</dbReference>
<dbReference type="PANTHER" id="PTHR16631">
    <property type="entry name" value="GLUCAN 1,3-BETA-GLUCOSIDASE"/>
    <property type="match status" value="1"/>
</dbReference>
<dbReference type="GO" id="GO:0005576">
    <property type="term" value="C:extracellular region"/>
    <property type="evidence" value="ECO:0007669"/>
    <property type="project" value="TreeGrafter"/>
</dbReference>
<comment type="subcellular location">
    <subcellularLocation>
        <location evidence="3">Cell membrane</location>
        <topology evidence="3">Single-pass type II membrane protein</topology>
    </subcellularLocation>
    <subcellularLocation>
        <location evidence="2">Secreted</location>
        <location evidence="2">Cell wall</location>
    </subcellularLocation>
</comment>
<dbReference type="PhylomeDB" id="A0A060T9K2"/>
<dbReference type="AlphaFoldDB" id="A0A060T9K2"/>
<dbReference type="SUPFAM" id="SSF51445">
    <property type="entry name" value="(Trans)glycosidases"/>
    <property type="match status" value="1"/>
</dbReference>
<keyword evidence="8" id="KW-0964">Secreted</keyword>
<evidence type="ECO:0000256" key="16">
    <source>
        <dbReference type="ARBA" id="ARBA00037649"/>
    </source>
</evidence>
<keyword evidence="6" id="KW-1003">Cell membrane</keyword>
<accession>A0A060T9K2</accession>
<keyword evidence="7" id="KW-0134">Cell wall</keyword>
<dbReference type="EMBL" id="HG937693">
    <property type="protein sequence ID" value="CDP35567.1"/>
    <property type="molecule type" value="Genomic_DNA"/>
</dbReference>
<dbReference type="EC" id="3.2.1.39" evidence="5"/>
<evidence type="ECO:0000256" key="4">
    <source>
        <dbReference type="ARBA" id="ARBA00008773"/>
    </source>
</evidence>
<dbReference type="Pfam" id="PF00332">
    <property type="entry name" value="Glyco_hydro_17"/>
    <property type="match status" value="1"/>
</dbReference>